<organism evidence="1">
    <name type="scientific">Brachypodium distachyon</name>
    <name type="common">Purple false brome</name>
    <name type="synonym">Trachynia distachya</name>
    <dbReference type="NCBI Taxonomy" id="15368"/>
    <lineage>
        <taxon>Eukaryota</taxon>
        <taxon>Viridiplantae</taxon>
        <taxon>Streptophyta</taxon>
        <taxon>Embryophyta</taxon>
        <taxon>Tracheophyta</taxon>
        <taxon>Spermatophyta</taxon>
        <taxon>Magnoliopsida</taxon>
        <taxon>Liliopsida</taxon>
        <taxon>Poales</taxon>
        <taxon>Poaceae</taxon>
        <taxon>BOP clade</taxon>
        <taxon>Pooideae</taxon>
        <taxon>Stipodae</taxon>
        <taxon>Brachypodieae</taxon>
        <taxon>Brachypodium</taxon>
    </lineage>
</organism>
<evidence type="ECO:0000313" key="2">
    <source>
        <dbReference type="EnsemblPlants" id="PNT61135"/>
    </source>
</evidence>
<dbReference type="EMBL" id="CM000884">
    <property type="protein sequence ID" value="PNT61135.1"/>
    <property type="molecule type" value="Genomic_DNA"/>
</dbReference>
<reference evidence="1" key="2">
    <citation type="submission" date="2017-06" db="EMBL/GenBank/DDBJ databases">
        <title>WGS assembly of Brachypodium distachyon.</title>
        <authorList>
            <consortium name="The International Brachypodium Initiative"/>
            <person name="Lucas S."/>
            <person name="Harmon-Smith M."/>
            <person name="Lail K."/>
            <person name="Tice H."/>
            <person name="Grimwood J."/>
            <person name="Bruce D."/>
            <person name="Barry K."/>
            <person name="Shu S."/>
            <person name="Lindquist E."/>
            <person name="Wang M."/>
            <person name="Pitluck S."/>
            <person name="Vogel J.P."/>
            <person name="Garvin D.F."/>
            <person name="Mockler T.C."/>
            <person name="Schmutz J."/>
            <person name="Rokhsar D."/>
            <person name="Bevan M.W."/>
        </authorList>
    </citation>
    <scope>NUCLEOTIDE SEQUENCE</scope>
    <source>
        <strain evidence="1">Bd21</strain>
    </source>
</reference>
<evidence type="ECO:0000313" key="1">
    <source>
        <dbReference type="EMBL" id="PNT61135.1"/>
    </source>
</evidence>
<sequence length="135" mass="14794">MEVVTLHRIMVSPDTSTQMPVAYWTWVHLPAARTLEATLEASATCASAPACPRKTTIWSRVAPEAPAARRESMEWKESGEKARFLSFPGLARRRVESAARSLTASATWFSIDMALARRGKTAAGAQILGDNAWYA</sequence>
<reference evidence="1 2" key="1">
    <citation type="journal article" date="2010" name="Nature">
        <title>Genome sequencing and analysis of the model grass Brachypodium distachyon.</title>
        <authorList>
            <consortium name="International Brachypodium Initiative"/>
        </authorList>
    </citation>
    <scope>NUCLEOTIDE SEQUENCE [LARGE SCALE GENOMIC DNA]</scope>
    <source>
        <strain evidence="1 2">Bd21</strain>
    </source>
</reference>
<gene>
    <name evidence="1" type="ORF">BRADI_5g10773v3</name>
</gene>
<dbReference type="Gramene" id="PNT61135">
    <property type="protein sequence ID" value="PNT61135"/>
    <property type="gene ID" value="BRADI_5g10773v3"/>
</dbReference>
<dbReference type="AlphaFoldDB" id="A0A2K2CGI2"/>
<name>A0A2K2CGI2_BRADI</name>
<evidence type="ECO:0000313" key="3">
    <source>
        <dbReference type="Proteomes" id="UP000008810"/>
    </source>
</evidence>
<reference evidence="2" key="3">
    <citation type="submission" date="2018-08" db="UniProtKB">
        <authorList>
            <consortium name="EnsemblPlants"/>
        </authorList>
    </citation>
    <scope>IDENTIFICATION</scope>
    <source>
        <strain evidence="2">cv. Bd21</strain>
    </source>
</reference>
<protein>
    <submittedName>
        <fullName evidence="1 2">Uncharacterized protein</fullName>
    </submittedName>
</protein>
<dbReference type="InParanoid" id="A0A2K2CGI2"/>
<dbReference type="Proteomes" id="UP000008810">
    <property type="component" value="Chromosome 5"/>
</dbReference>
<keyword evidence="3" id="KW-1185">Reference proteome</keyword>
<proteinExistence type="predicted"/>
<dbReference type="EnsemblPlants" id="PNT61135">
    <property type="protein sequence ID" value="PNT61135"/>
    <property type="gene ID" value="BRADI_5g10773v3"/>
</dbReference>
<accession>A0A2K2CGI2</accession>